<proteinExistence type="predicted"/>
<dbReference type="AlphaFoldDB" id="A0AAE8N6C7"/>
<dbReference type="EMBL" id="ONZQ02000018">
    <property type="protein sequence ID" value="SPO07012.1"/>
    <property type="molecule type" value="Genomic_DNA"/>
</dbReference>
<protein>
    <submittedName>
        <fullName evidence="1">Uncharacterized protein</fullName>
    </submittedName>
</protein>
<gene>
    <name evidence="1" type="ORF">DNG_09706</name>
</gene>
<comment type="caution">
    <text evidence="1">The sequence shown here is derived from an EMBL/GenBank/DDBJ whole genome shotgun (WGS) entry which is preliminary data.</text>
</comment>
<dbReference type="Proteomes" id="UP001187682">
    <property type="component" value="Unassembled WGS sequence"/>
</dbReference>
<organism evidence="1 2">
    <name type="scientific">Cephalotrichum gorgonifer</name>
    <dbReference type="NCBI Taxonomy" id="2041049"/>
    <lineage>
        <taxon>Eukaryota</taxon>
        <taxon>Fungi</taxon>
        <taxon>Dikarya</taxon>
        <taxon>Ascomycota</taxon>
        <taxon>Pezizomycotina</taxon>
        <taxon>Sordariomycetes</taxon>
        <taxon>Hypocreomycetidae</taxon>
        <taxon>Microascales</taxon>
        <taxon>Microascaceae</taxon>
        <taxon>Cephalotrichum</taxon>
    </lineage>
</organism>
<sequence length="124" mass="13882">MSSHIVTADTPLSTAVLGQISLASALDEISNVPGAVRSHIFWWGMRDKKTGKLRKSMLFFVYQTTRYGPQNGFRLCLVHQGYYIASKVKADGEPEDEIDRLEKDIPQGHMEVVVLGEPTYIDDP</sequence>
<name>A0AAE8N6C7_9PEZI</name>
<evidence type="ECO:0000313" key="2">
    <source>
        <dbReference type="Proteomes" id="UP001187682"/>
    </source>
</evidence>
<reference evidence="1" key="1">
    <citation type="submission" date="2018-03" db="EMBL/GenBank/DDBJ databases">
        <authorList>
            <person name="Guldener U."/>
        </authorList>
    </citation>
    <scope>NUCLEOTIDE SEQUENCE</scope>
</reference>
<keyword evidence="2" id="KW-1185">Reference proteome</keyword>
<accession>A0AAE8N6C7</accession>
<evidence type="ECO:0000313" key="1">
    <source>
        <dbReference type="EMBL" id="SPO07012.1"/>
    </source>
</evidence>